<proteinExistence type="predicted"/>
<feature type="compositionally biased region" description="Basic and acidic residues" evidence="1">
    <location>
        <begin position="61"/>
        <end position="84"/>
    </location>
</feature>
<dbReference type="Pfam" id="PF00385">
    <property type="entry name" value="Chromo"/>
    <property type="match status" value="1"/>
</dbReference>
<dbReference type="Gene3D" id="2.40.50.40">
    <property type="match status" value="1"/>
</dbReference>
<feature type="non-terminal residue" evidence="3">
    <location>
        <position position="597"/>
    </location>
</feature>
<evidence type="ECO:0000259" key="2">
    <source>
        <dbReference type="PROSITE" id="PS50013"/>
    </source>
</evidence>
<dbReference type="InParanoid" id="A0A409X613"/>
<dbReference type="AlphaFoldDB" id="A0A409X613"/>
<dbReference type="InterPro" id="IPR016197">
    <property type="entry name" value="Chromo-like_dom_sf"/>
</dbReference>
<dbReference type="PROSITE" id="PS50013">
    <property type="entry name" value="CHROMO_2"/>
    <property type="match status" value="1"/>
</dbReference>
<feature type="region of interest" description="Disordered" evidence="1">
    <location>
        <begin position="1"/>
        <end position="119"/>
    </location>
</feature>
<evidence type="ECO:0000313" key="3">
    <source>
        <dbReference type="EMBL" id="PPQ86172.1"/>
    </source>
</evidence>
<dbReference type="InterPro" id="IPR000953">
    <property type="entry name" value="Chromo/chromo_shadow_dom"/>
</dbReference>
<dbReference type="GO" id="GO:0006338">
    <property type="term" value="P:chromatin remodeling"/>
    <property type="evidence" value="ECO:0007669"/>
    <property type="project" value="UniProtKB-ARBA"/>
</dbReference>
<protein>
    <recommendedName>
        <fullName evidence="2">Chromo domain-containing protein</fullName>
    </recommendedName>
</protein>
<feature type="compositionally biased region" description="Acidic residues" evidence="1">
    <location>
        <begin position="46"/>
        <end position="60"/>
    </location>
</feature>
<evidence type="ECO:0000256" key="1">
    <source>
        <dbReference type="SAM" id="MobiDB-lite"/>
    </source>
</evidence>
<evidence type="ECO:0000313" key="4">
    <source>
        <dbReference type="Proteomes" id="UP000284842"/>
    </source>
</evidence>
<dbReference type="CDD" id="cd00024">
    <property type="entry name" value="CD_CSD"/>
    <property type="match status" value="1"/>
</dbReference>
<sequence>MSGNLQTEDKEDQESNSRDGGDKERRQESVGGDKEHQESNGRDKEDEPDEQSDGGDGDNQEGDRRDREDVGGDLDKEHQESDGGDREDDDDKEDWNSDHNNNQPKRKRGIDSDSNEQEFEVEQIKSHRFNVQKGCLEFLVVWKGYKEDESTWQACADLRHCLSSLTQYTSTLRMLSPSDLMLDIPKPDKSRSSKRLRLQSGEQLQEDAQVLLLANSLQHLESVLDPNTLRTEAETLCKELEEKRQTPAVWKSTIFKSTFSALVQQMDNISSNHLLIEAYGPVLAKTSPHSLDILKFNLMVRSIRQLPSMGDLQWATGYLKRSVQIDTCLTWVSVYEWYYIFGERLTANIMQVYDEHGPHHLQTTTPLFSGIAAHIVCYLAFYILETLSNNNAGTLQDYRRQKILTDCQKILDRSKLAQPNTLSNTNLQVLSTLPTDLYGLCPDAKGSQGISIQKFLPDNLSFSLGAEHHRAIDDVQKFIFHTHGPHILFNLISKTIIIPPLVHFDQFARRRNSAKKPKDEEVKNRSVIRGALLHSLQEMCGSPAIFACNAISDFLTSPTKIMTSSKWGREDQKMAVCLLAKGDIDAHLAPLKQSLHA</sequence>
<dbReference type="SUPFAM" id="SSF54160">
    <property type="entry name" value="Chromo domain-like"/>
    <property type="match status" value="1"/>
</dbReference>
<gene>
    <name evidence="3" type="ORF">CVT24_000807</name>
</gene>
<dbReference type="OrthoDB" id="2630497at2759"/>
<dbReference type="STRING" id="181874.A0A409X613"/>
<reference evidence="3 4" key="1">
    <citation type="journal article" date="2018" name="Evol. Lett.">
        <title>Horizontal gene cluster transfer increased hallucinogenic mushroom diversity.</title>
        <authorList>
            <person name="Reynolds H.T."/>
            <person name="Vijayakumar V."/>
            <person name="Gluck-Thaler E."/>
            <person name="Korotkin H.B."/>
            <person name="Matheny P.B."/>
            <person name="Slot J.C."/>
        </authorList>
    </citation>
    <scope>NUCLEOTIDE SEQUENCE [LARGE SCALE GENOMIC DNA]</scope>
    <source>
        <strain evidence="3 4">2629</strain>
    </source>
</reference>
<feature type="domain" description="Chromo" evidence="2">
    <location>
        <begin position="119"/>
        <end position="168"/>
    </location>
</feature>
<keyword evidence="4" id="KW-1185">Reference proteome</keyword>
<comment type="caution">
    <text evidence="3">The sequence shown here is derived from an EMBL/GenBank/DDBJ whole genome shotgun (WGS) entry which is preliminary data.</text>
</comment>
<feature type="compositionally biased region" description="Basic and acidic residues" evidence="1">
    <location>
        <begin position="13"/>
        <end position="45"/>
    </location>
</feature>
<dbReference type="EMBL" id="NHTK01004539">
    <property type="protein sequence ID" value="PPQ86172.1"/>
    <property type="molecule type" value="Genomic_DNA"/>
</dbReference>
<accession>A0A409X613</accession>
<dbReference type="InterPro" id="IPR023780">
    <property type="entry name" value="Chromo_domain"/>
</dbReference>
<organism evidence="3 4">
    <name type="scientific">Panaeolus cyanescens</name>
    <dbReference type="NCBI Taxonomy" id="181874"/>
    <lineage>
        <taxon>Eukaryota</taxon>
        <taxon>Fungi</taxon>
        <taxon>Dikarya</taxon>
        <taxon>Basidiomycota</taxon>
        <taxon>Agaricomycotina</taxon>
        <taxon>Agaricomycetes</taxon>
        <taxon>Agaricomycetidae</taxon>
        <taxon>Agaricales</taxon>
        <taxon>Agaricineae</taxon>
        <taxon>Galeropsidaceae</taxon>
        <taxon>Panaeolus</taxon>
    </lineage>
</organism>
<dbReference type="Proteomes" id="UP000284842">
    <property type="component" value="Unassembled WGS sequence"/>
</dbReference>
<name>A0A409X613_9AGAR</name>